<dbReference type="InterPro" id="IPR038763">
    <property type="entry name" value="DHH_sf"/>
</dbReference>
<organism evidence="9">
    <name type="scientific">marine sediment metagenome</name>
    <dbReference type="NCBI Taxonomy" id="412755"/>
    <lineage>
        <taxon>unclassified sequences</taxon>
        <taxon>metagenomes</taxon>
        <taxon>ecological metagenomes</taxon>
    </lineage>
</organism>
<feature type="domain" description="CBS" evidence="8">
    <location>
        <begin position="11"/>
        <end position="68"/>
    </location>
</feature>
<evidence type="ECO:0000256" key="2">
    <source>
        <dbReference type="ARBA" id="ARBA00012146"/>
    </source>
</evidence>
<dbReference type="InterPro" id="IPR046342">
    <property type="entry name" value="CBS_dom_sf"/>
</dbReference>
<dbReference type="FunFam" id="3.90.1640.10:FF:000001">
    <property type="entry name" value="Probable manganese-dependent inorganic pyrophosphatase"/>
    <property type="match status" value="1"/>
</dbReference>
<evidence type="ECO:0000256" key="5">
    <source>
        <dbReference type="ARBA" id="ARBA00023211"/>
    </source>
</evidence>
<dbReference type="Gene3D" id="3.90.1640.10">
    <property type="entry name" value="inorganic pyrophosphatase (n-terminal core)"/>
    <property type="match status" value="1"/>
</dbReference>
<evidence type="ECO:0000256" key="3">
    <source>
        <dbReference type="ARBA" id="ARBA00022723"/>
    </source>
</evidence>
<dbReference type="PROSITE" id="PS51371">
    <property type="entry name" value="CBS"/>
    <property type="match status" value="1"/>
</dbReference>
<dbReference type="Pfam" id="PF01368">
    <property type="entry name" value="DHH"/>
    <property type="match status" value="1"/>
</dbReference>
<keyword evidence="5" id="KW-0464">Manganese</keyword>
<reference evidence="9" key="1">
    <citation type="journal article" date="2014" name="Front. Microbiol.">
        <title>High frequency of phylogenetically diverse reductive dehalogenase-homologous genes in deep subseafloor sedimentary metagenomes.</title>
        <authorList>
            <person name="Kawai M."/>
            <person name="Futagami T."/>
            <person name="Toyoda A."/>
            <person name="Takaki Y."/>
            <person name="Nishi S."/>
            <person name="Hori S."/>
            <person name="Arai W."/>
            <person name="Tsubouchi T."/>
            <person name="Morono Y."/>
            <person name="Uchiyama I."/>
            <person name="Ito T."/>
            <person name="Fujiyama A."/>
            <person name="Inagaki F."/>
            <person name="Takami H."/>
        </authorList>
    </citation>
    <scope>NUCLEOTIDE SEQUENCE</scope>
    <source>
        <strain evidence="9">Expedition CK06-06</strain>
    </source>
</reference>
<evidence type="ECO:0000313" key="9">
    <source>
        <dbReference type="EMBL" id="GAH08638.1"/>
    </source>
</evidence>
<sequence length="222" mass="24259">ARMSTPVHLLVETEIPTAHPNDRLDEIRKVMMRSTAPGVMVLDDKGRISGVATKSNLLRSSSLKLILVDHNELSQAVPGAEQVDIIEVVDHHRLGNFHTDAPIRFINQPLGSTCSVVATLYRQAGLEPEKEVAALMLAGLLSDTVLLKSPTTTAVDRELVVWLEKCSGLEALAFGRQMFQAGSTLASYPSIKALLTADFKEHEFRGADRILSSVEELPKLLL</sequence>
<dbReference type="EC" id="3.6.1.1" evidence="2"/>
<dbReference type="SUPFAM" id="SSF54631">
    <property type="entry name" value="CBS-domain pair"/>
    <property type="match status" value="1"/>
</dbReference>
<proteinExistence type="predicted"/>
<feature type="non-terminal residue" evidence="9">
    <location>
        <position position="1"/>
    </location>
</feature>
<dbReference type="PANTHER" id="PTHR12112:SF22">
    <property type="entry name" value="MANGANESE-DEPENDENT INORGANIC PYROPHOSPHATASE-RELATED"/>
    <property type="match status" value="1"/>
</dbReference>
<comment type="catalytic activity">
    <reaction evidence="7">
        <text>diphosphate + H2O = 2 phosphate + H(+)</text>
        <dbReference type="Rhea" id="RHEA:24576"/>
        <dbReference type="ChEBI" id="CHEBI:15377"/>
        <dbReference type="ChEBI" id="CHEBI:15378"/>
        <dbReference type="ChEBI" id="CHEBI:33019"/>
        <dbReference type="ChEBI" id="CHEBI:43474"/>
        <dbReference type="EC" id="3.6.1.1"/>
    </reaction>
</comment>
<dbReference type="SUPFAM" id="SSF64182">
    <property type="entry name" value="DHH phosphoesterases"/>
    <property type="match status" value="1"/>
</dbReference>
<evidence type="ECO:0000256" key="4">
    <source>
        <dbReference type="ARBA" id="ARBA00022801"/>
    </source>
</evidence>
<protein>
    <recommendedName>
        <fullName evidence="2">inorganic diphosphatase</fullName>
        <ecNumber evidence="2">3.6.1.1</ecNumber>
    </recommendedName>
    <alternativeName>
        <fullName evidence="6">Pyrophosphate phospho-hydrolase</fullName>
    </alternativeName>
</protein>
<dbReference type="EMBL" id="BART01032221">
    <property type="protein sequence ID" value="GAH08638.1"/>
    <property type="molecule type" value="Genomic_DNA"/>
</dbReference>
<dbReference type="GO" id="GO:0005737">
    <property type="term" value="C:cytoplasm"/>
    <property type="evidence" value="ECO:0007669"/>
    <property type="project" value="TreeGrafter"/>
</dbReference>
<accession>X1EJ14</accession>
<dbReference type="PANTHER" id="PTHR12112">
    <property type="entry name" value="BNIP - RELATED"/>
    <property type="match status" value="1"/>
</dbReference>
<keyword evidence="3" id="KW-0479">Metal-binding</keyword>
<dbReference type="AlphaFoldDB" id="X1EJ14"/>
<evidence type="ECO:0000256" key="6">
    <source>
        <dbReference type="ARBA" id="ARBA00032535"/>
    </source>
</evidence>
<keyword evidence="4" id="KW-0378">Hydrolase</keyword>
<dbReference type="InterPro" id="IPR001667">
    <property type="entry name" value="DDH_dom"/>
</dbReference>
<gene>
    <name evidence="9" type="ORF">S01H4_55757</name>
</gene>
<dbReference type="GO" id="GO:0004427">
    <property type="term" value="F:inorganic diphosphate phosphatase activity"/>
    <property type="evidence" value="ECO:0007669"/>
    <property type="project" value="UniProtKB-EC"/>
</dbReference>
<comment type="cofactor">
    <cofactor evidence="1">
        <name>Mn(2+)</name>
        <dbReference type="ChEBI" id="CHEBI:29035"/>
    </cofactor>
</comment>
<evidence type="ECO:0000256" key="7">
    <source>
        <dbReference type="ARBA" id="ARBA00047820"/>
    </source>
</evidence>
<dbReference type="InterPro" id="IPR000644">
    <property type="entry name" value="CBS_dom"/>
</dbReference>
<name>X1EJ14_9ZZZZ</name>
<dbReference type="GO" id="GO:0046872">
    <property type="term" value="F:metal ion binding"/>
    <property type="evidence" value="ECO:0007669"/>
    <property type="project" value="UniProtKB-KW"/>
</dbReference>
<evidence type="ECO:0000256" key="1">
    <source>
        <dbReference type="ARBA" id="ARBA00001936"/>
    </source>
</evidence>
<comment type="caution">
    <text evidence="9">The sequence shown here is derived from an EMBL/GenBank/DDBJ whole genome shotgun (WGS) entry which is preliminary data.</text>
</comment>
<evidence type="ECO:0000259" key="8">
    <source>
        <dbReference type="PROSITE" id="PS51371"/>
    </source>
</evidence>